<accession>A0ABY7DFR8</accession>
<dbReference type="InterPro" id="IPR002172">
    <property type="entry name" value="LDrepeatLR_classA_rpt"/>
</dbReference>
<dbReference type="Proteomes" id="UP001164746">
    <property type="component" value="Chromosome 2"/>
</dbReference>
<feature type="disulfide bond" evidence="9">
    <location>
        <begin position="81"/>
        <end position="96"/>
    </location>
</feature>
<evidence type="ECO:0000256" key="2">
    <source>
        <dbReference type="ARBA" id="ARBA00022692"/>
    </source>
</evidence>
<dbReference type="Pfam" id="PF00057">
    <property type="entry name" value="Ldl_recept_a"/>
    <property type="match status" value="1"/>
</dbReference>
<dbReference type="InterPro" id="IPR036055">
    <property type="entry name" value="LDL_receptor-like_sf"/>
</dbReference>
<evidence type="ECO:0000256" key="5">
    <source>
        <dbReference type="ARBA" id="ARBA00023136"/>
    </source>
</evidence>
<keyword evidence="5" id="KW-0472">Membrane</keyword>
<evidence type="ECO:0000313" key="12">
    <source>
        <dbReference type="Proteomes" id="UP001164746"/>
    </source>
</evidence>
<evidence type="ECO:0000256" key="3">
    <source>
        <dbReference type="ARBA" id="ARBA00022737"/>
    </source>
</evidence>
<keyword evidence="7" id="KW-0675">Receptor</keyword>
<dbReference type="InterPro" id="IPR023415">
    <property type="entry name" value="LDLR_class-A_CS"/>
</dbReference>
<organism evidence="11 12">
    <name type="scientific">Mya arenaria</name>
    <name type="common">Soft-shell clam</name>
    <dbReference type="NCBI Taxonomy" id="6604"/>
    <lineage>
        <taxon>Eukaryota</taxon>
        <taxon>Metazoa</taxon>
        <taxon>Spiralia</taxon>
        <taxon>Lophotrochozoa</taxon>
        <taxon>Mollusca</taxon>
        <taxon>Bivalvia</taxon>
        <taxon>Autobranchia</taxon>
        <taxon>Heteroconchia</taxon>
        <taxon>Euheterodonta</taxon>
        <taxon>Imparidentia</taxon>
        <taxon>Neoheterodontei</taxon>
        <taxon>Myida</taxon>
        <taxon>Myoidea</taxon>
        <taxon>Myidae</taxon>
        <taxon>Mya</taxon>
    </lineage>
</organism>
<gene>
    <name evidence="11" type="ORF">MAR_028257</name>
</gene>
<name>A0ABY7DFR8_MYAAR</name>
<dbReference type="SMART" id="SM00192">
    <property type="entry name" value="LDLa"/>
    <property type="match status" value="3"/>
</dbReference>
<evidence type="ECO:0000256" key="10">
    <source>
        <dbReference type="SAM" id="SignalP"/>
    </source>
</evidence>
<evidence type="ECO:0000256" key="1">
    <source>
        <dbReference type="ARBA" id="ARBA00004167"/>
    </source>
</evidence>
<dbReference type="PROSITE" id="PS01209">
    <property type="entry name" value="LDLRA_1"/>
    <property type="match status" value="2"/>
</dbReference>
<sequence>MGFASFVVLAIVAEVCSGNHGYYPSKMSFGKAGYYQYPTAYHGSTAACVGQFYCKNTQSSSGISWMQPSSQPECVNKMKICDGMMDCSNGADEKGCPAECKCGERSYLCMGKGKCINIKQVCDGDNDCPMNEDETCRSGCQCKQGEYQCDGGTVCIQNEQFCEEGGELLDQQCPNGDDEDDII</sequence>
<dbReference type="PANTHER" id="PTHR22722">
    <property type="entry name" value="LOW-DENSITY LIPOPROTEIN RECEPTOR-RELATED PROTEIN 2-RELATED"/>
    <property type="match status" value="1"/>
</dbReference>
<keyword evidence="4" id="KW-1133">Transmembrane helix</keyword>
<comment type="subcellular location">
    <subcellularLocation>
        <location evidence="1">Membrane</location>
        <topology evidence="1">Single-pass membrane protein</topology>
    </subcellularLocation>
</comment>
<dbReference type="InterPro" id="IPR051221">
    <property type="entry name" value="LDLR-related"/>
</dbReference>
<dbReference type="SUPFAM" id="SSF57424">
    <property type="entry name" value="LDL receptor-like module"/>
    <property type="match status" value="2"/>
</dbReference>
<keyword evidence="3" id="KW-0677">Repeat</keyword>
<evidence type="ECO:0000256" key="6">
    <source>
        <dbReference type="ARBA" id="ARBA00023157"/>
    </source>
</evidence>
<dbReference type="Gene3D" id="4.10.400.10">
    <property type="entry name" value="Low-density Lipoprotein Receptor"/>
    <property type="match status" value="2"/>
</dbReference>
<evidence type="ECO:0000256" key="7">
    <source>
        <dbReference type="ARBA" id="ARBA00023170"/>
    </source>
</evidence>
<keyword evidence="6 9" id="KW-1015">Disulfide bond</keyword>
<feature type="signal peptide" evidence="10">
    <location>
        <begin position="1"/>
        <end position="18"/>
    </location>
</feature>
<evidence type="ECO:0000256" key="4">
    <source>
        <dbReference type="ARBA" id="ARBA00022989"/>
    </source>
</evidence>
<evidence type="ECO:0000313" key="11">
    <source>
        <dbReference type="EMBL" id="WAQ95567.1"/>
    </source>
</evidence>
<dbReference type="PROSITE" id="PS50068">
    <property type="entry name" value="LDLRA_2"/>
    <property type="match status" value="2"/>
</dbReference>
<keyword evidence="2" id="KW-0812">Transmembrane</keyword>
<proteinExistence type="predicted"/>
<evidence type="ECO:0000256" key="8">
    <source>
        <dbReference type="ARBA" id="ARBA00023180"/>
    </source>
</evidence>
<keyword evidence="12" id="KW-1185">Reference proteome</keyword>
<comment type="caution">
    <text evidence="9">Lacks conserved residue(s) required for the propagation of feature annotation.</text>
</comment>
<reference evidence="11" key="1">
    <citation type="submission" date="2022-11" db="EMBL/GenBank/DDBJ databases">
        <title>Centuries of genome instability and evolution in soft-shell clam transmissible cancer (bioRxiv).</title>
        <authorList>
            <person name="Hart S.F.M."/>
            <person name="Yonemitsu M.A."/>
            <person name="Giersch R.M."/>
            <person name="Beal B.F."/>
            <person name="Arriagada G."/>
            <person name="Davis B.W."/>
            <person name="Ostrander E.A."/>
            <person name="Goff S.P."/>
            <person name="Metzger M.J."/>
        </authorList>
    </citation>
    <scope>NUCLEOTIDE SEQUENCE</scope>
    <source>
        <strain evidence="11">MELC-2E11</strain>
        <tissue evidence="11">Siphon/mantle</tissue>
    </source>
</reference>
<feature type="chain" id="PRO_5045150805" evidence="10">
    <location>
        <begin position="19"/>
        <end position="183"/>
    </location>
</feature>
<keyword evidence="10" id="KW-0732">Signal</keyword>
<evidence type="ECO:0000256" key="9">
    <source>
        <dbReference type="PROSITE-ProRule" id="PRU00124"/>
    </source>
</evidence>
<keyword evidence="8" id="KW-0325">Glycoprotein</keyword>
<dbReference type="PRINTS" id="PR00261">
    <property type="entry name" value="LDLRECEPTOR"/>
</dbReference>
<dbReference type="CDD" id="cd00112">
    <property type="entry name" value="LDLa"/>
    <property type="match status" value="1"/>
</dbReference>
<protein>
    <submittedName>
        <fullName evidence="11">LRP4-like protein</fullName>
    </submittedName>
</protein>
<dbReference type="PANTHER" id="PTHR22722:SF5">
    <property type="entry name" value="LOW-DENSITY LIPOPROTEIN RECEPTOR-RELATED PROTEIN 1B"/>
    <property type="match status" value="1"/>
</dbReference>
<feature type="non-terminal residue" evidence="11">
    <location>
        <position position="1"/>
    </location>
</feature>
<dbReference type="EMBL" id="CP111013">
    <property type="protein sequence ID" value="WAQ95567.1"/>
    <property type="molecule type" value="Genomic_DNA"/>
</dbReference>